<dbReference type="RefSeq" id="WP_329269941.1">
    <property type="nucleotide sequence ID" value="NZ_CP109011.1"/>
</dbReference>
<dbReference type="SUPFAM" id="SSF53756">
    <property type="entry name" value="UDP-Glycosyltransferase/glycogen phosphorylase"/>
    <property type="match status" value="1"/>
</dbReference>
<evidence type="ECO:0000313" key="2">
    <source>
        <dbReference type="Proteomes" id="UP001432168"/>
    </source>
</evidence>
<sequence length="389" mass="44361">MTSVPTRATGTKHVLVICQLDAYANGVKPVEIQRFLRQLGHDVRLVDTYHLSRSSRAPGRFAGRLPAPSPRKAALYATEATAAVLTRRWRFGRSHLSYYLLLADHRLRRAILKRALPLDDYDLVICETIYDAGVLAEARSARTLYDAPAPWADEVYFDGRVTDRQHRKLRRLETAIFEGVDHLALHWDSYARYAVEHYRISGHNLMSLNFGCVPAPRRADFATPPRVVYLGNVTAGFNNPALLSRLSRLYPRIDVYGGPPPDPALGLNYLGYAPSIDVLRTYQLGLVTCSEDQLRRDGFSSKHVHYLSYGLPVLVPSWRRHLDLLRGSVVYTEETFRSVVEDLSDERRWRRASDEAYAQAERLSWDETLRPLEHLLSGDPPLPRDRTWT</sequence>
<keyword evidence="2" id="KW-1185">Reference proteome</keyword>
<evidence type="ECO:0000313" key="1">
    <source>
        <dbReference type="EMBL" id="WUT47630.1"/>
    </source>
</evidence>
<accession>A0ABZ1X677</accession>
<organism evidence="1 2">
    <name type="scientific">Streptomyces pseudovenezuelae</name>
    <dbReference type="NCBI Taxonomy" id="67350"/>
    <lineage>
        <taxon>Bacteria</taxon>
        <taxon>Bacillati</taxon>
        <taxon>Actinomycetota</taxon>
        <taxon>Actinomycetes</taxon>
        <taxon>Kitasatosporales</taxon>
        <taxon>Streptomycetaceae</taxon>
        <taxon>Streptomyces</taxon>
        <taxon>Streptomyces aurantiacus group</taxon>
    </lineage>
</organism>
<reference evidence="1" key="1">
    <citation type="submission" date="2022-10" db="EMBL/GenBank/DDBJ databases">
        <title>The complete genomes of actinobacterial strains from the NBC collection.</title>
        <authorList>
            <person name="Joergensen T.S."/>
            <person name="Alvarez Arevalo M."/>
            <person name="Sterndorff E.B."/>
            <person name="Faurdal D."/>
            <person name="Vuksanovic O."/>
            <person name="Mourched A.-S."/>
            <person name="Charusanti P."/>
            <person name="Shaw S."/>
            <person name="Blin K."/>
            <person name="Weber T."/>
        </authorList>
    </citation>
    <scope>NUCLEOTIDE SEQUENCE</scope>
    <source>
        <strain evidence="1">NBC_00686</strain>
    </source>
</reference>
<name>A0ABZ1X677_9ACTN</name>
<proteinExistence type="predicted"/>
<gene>
    <name evidence="1" type="ORF">OG929_37325</name>
</gene>
<protein>
    <recommendedName>
        <fullName evidence="3">Glycosyltransferase</fullName>
    </recommendedName>
</protein>
<dbReference type="EMBL" id="CP109011">
    <property type="protein sequence ID" value="WUT47630.1"/>
    <property type="molecule type" value="Genomic_DNA"/>
</dbReference>
<evidence type="ECO:0008006" key="3">
    <source>
        <dbReference type="Google" id="ProtNLM"/>
    </source>
</evidence>
<dbReference type="Proteomes" id="UP001432168">
    <property type="component" value="Chromosome"/>
</dbReference>